<dbReference type="InterPro" id="IPR050983">
    <property type="entry name" value="GST_Omega/HSP26"/>
</dbReference>
<dbReference type="Pfam" id="PF13410">
    <property type="entry name" value="GST_C_2"/>
    <property type="match status" value="1"/>
</dbReference>
<evidence type="ECO:0000259" key="1">
    <source>
        <dbReference type="PROSITE" id="PS50404"/>
    </source>
</evidence>
<gene>
    <name evidence="3" type="ORF">V6X73_02185</name>
</gene>
<accession>A0ABV3TBD5</accession>
<feature type="domain" description="GST C-terminal" evidence="2">
    <location>
        <begin position="91"/>
        <end position="208"/>
    </location>
</feature>
<dbReference type="EMBL" id="JBAKFM010000001">
    <property type="protein sequence ID" value="MEX0468546.1"/>
    <property type="molecule type" value="Genomic_DNA"/>
</dbReference>
<dbReference type="SFLD" id="SFLDG00358">
    <property type="entry name" value="Main_(cytGST)"/>
    <property type="match status" value="1"/>
</dbReference>
<dbReference type="InterPro" id="IPR036249">
    <property type="entry name" value="Thioredoxin-like_sf"/>
</dbReference>
<evidence type="ECO:0000313" key="4">
    <source>
        <dbReference type="Proteomes" id="UP001556709"/>
    </source>
</evidence>
<proteinExistence type="predicted"/>
<dbReference type="PROSITE" id="PS50404">
    <property type="entry name" value="GST_NTER"/>
    <property type="match status" value="1"/>
</dbReference>
<dbReference type="SUPFAM" id="SSF47616">
    <property type="entry name" value="GST C-terminal domain-like"/>
    <property type="match status" value="1"/>
</dbReference>
<dbReference type="Gene3D" id="3.40.30.10">
    <property type="entry name" value="Glutaredoxin"/>
    <property type="match status" value="1"/>
</dbReference>
<reference evidence="3 4" key="1">
    <citation type="submission" date="2024-02" db="EMBL/GenBank/DDBJ databases">
        <title>New especies of Spiribacter isolated from saline water.</title>
        <authorList>
            <person name="Leon M.J."/>
            <person name="De La Haba R."/>
            <person name="Sanchez-Porro C."/>
            <person name="Ventosa A."/>
        </authorList>
    </citation>
    <scope>NUCLEOTIDE SEQUENCE [LARGE SCALE GENOMIC DNA]</scope>
    <source>
        <strain evidence="4">ag22IC6-390</strain>
    </source>
</reference>
<dbReference type="SFLD" id="SFLDS00019">
    <property type="entry name" value="Glutathione_Transferase_(cytos"/>
    <property type="match status" value="1"/>
</dbReference>
<dbReference type="PANTHER" id="PTHR43968">
    <property type="match status" value="1"/>
</dbReference>
<dbReference type="InterPro" id="IPR036282">
    <property type="entry name" value="Glutathione-S-Trfase_C_sf"/>
</dbReference>
<dbReference type="InterPro" id="IPR040079">
    <property type="entry name" value="Glutathione_S-Trfase"/>
</dbReference>
<name>A0ABV3TBD5_9GAMM</name>
<dbReference type="Proteomes" id="UP001556709">
    <property type="component" value="Unassembled WGS sequence"/>
</dbReference>
<protein>
    <submittedName>
        <fullName evidence="3">Glutathione S-transferase N-terminal domain-containing protein</fullName>
    </submittedName>
</protein>
<keyword evidence="4" id="KW-1185">Reference proteome</keyword>
<sequence>MALSQRSSIGLYSDPSALDSHRVRLVLAEKGIAVEIVEVAPGGAQPEDLADLNPYAETPTLVDRDLALYDARVICEYLDERFPHPPLMPIDPVSRAKAKLVISRIDRDWCRLIQRLEDGEKKGVAKLKRDLGESLAASADVFATGTRFFLSDELTMMDCVLAPVLWRLPLHGVELPTEASAVTEYADRLFQRETFQASLTESEQAMRGGR</sequence>
<dbReference type="SUPFAM" id="SSF52833">
    <property type="entry name" value="Thioredoxin-like"/>
    <property type="match status" value="1"/>
</dbReference>
<dbReference type="PANTHER" id="PTHR43968:SF6">
    <property type="entry name" value="GLUTATHIONE S-TRANSFERASE OMEGA"/>
    <property type="match status" value="1"/>
</dbReference>
<evidence type="ECO:0000313" key="3">
    <source>
        <dbReference type="EMBL" id="MEX0468546.1"/>
    </source>
</evidence>
<evidence type="ECO:0000259" key="2">
    <source>
        <dbReference type="PROSITE" id="PS50405"/>
    </source>
</evidence>
<dbReference type="InterPro" id="IPR004045">
    <property type="entry name" value="Glutathione_S-Trfase_N"/>
</dbReference>
<dbReference type="Pfam" id="PF13409">
    <property type="entry name" value="GST_N_2"/>
    <property type="match status" value="1"/>
</dbReference>
<dbReference type="PROSITE" id="PS50405">
    <property type="entry name" value="GST_CTER"/>
    <property type="match status" value="1"/>
</dbReference>
<organism evidence="3 4">
    <name type="scientific">Spiribacter pallidus</name>
    <dbReference type="NCBI Taxonomy" id="1987936"/>
    <lineage>
        <taxon>Bacteria</taxon>
        <taxon>Pseudomonadati</taxon>
        <taxon>Pseudomonadota</taxon>
        <taxon>Gammaproteobacteria</taxon>
        <taxon>Chromatiales</taxon>
        <taxon>Ectothiorhodospiraceae</taxon>
        <taxon>Spiribacter</taxon>
    </lineage>
</organism>
<dbReference type="RefSeq" id="WP_367957953.1">
    <property type="nucleotide sequence ID" value="NZ_JBAKFK010000001.1"/>
</dbReference>
<dbReference type="InterPro" id="IPR010987">
    <property type="entry name" value="Glutathione-S-Trfase_C-like"/>
</dbReference>
<dbReference type="Gene3D" id="1.20.1050.10">
    <property type="match status" value="1"/>
</dbReference>
<feature type="domain" description="GST N-terminal" evidence="1">
    <location>
        <begin position="7"/>
        <end position="86"/>
    </location>
</feature>
<comment type="caution">
    <text evidence="3">The sequence shown here is derived from an EMBL/GenBank/DDBJ whole genome shotgun (WGS) entry which is preliminary data.</text>
</comment>